<evidence type="ECO:0000259" key="1">
    <source>
        <dbReference type="Pfam" id="PF07110"/>
    </source>
</evidence>
<proteinExistence type="predicted"/>
<evidence type="ECO:0000313" key="3">
    <source>
        <dbReference type="Proteomes" id="UP000830434"/>
    </source>
</evidence>
<gene>
    <name evidence="2" type="ORF">M0R88_15060</name>
</gene>
<evidence type="ECO:0000313" key="2">
    <source>
        <dbReference type="EMBL" id="UPV99826.1"/>
    </source>
</evidence>
<dbReference type="GeneID" id="72191201"/>
<dbReference type="KEGG" id="haxz:M0R88_15060"/>
<dbReference type="Proteomes" id="UP000830434">
    <property type="component" value="Chromosome"/>
</dbReference>
<dbReference type="SUPFAM" id="SSF54909">
    <property type="entry name" value="Dimeric alpha+beta barrel"/>
    <property type="match status" value="1"/>
</dbReference>
<dbReference type="InterPro" id="IPR011008">
    <property type="entry name" value="Dimeric_a/b-barrel"/>
</dbReference>
<name>A0A8U0IFH2_9EURY</name>
<accession>A0A8U0IFH2</accession>
<dbReference type="Gene3D" id="3.30.70.100">
    <property type="match status" value="1"/>
</dbReference>
<dbReference type="GO" id="GO:0016491">
    <property type="term" value="F:oxidoreductase activity"/>
    <property type="evidence" value="ECO:0007669"/>
    <property type="project" value="InterPro"/>
</dbReference>
<dbReference type="AlphaFoldDB" id="A0A8U0IFH2"/>
<dbReference type="EMBL" id="CP096658">
    <property type="protein sequence ID" value="UPV99826.1"/>
    <property type="molecule type" value="Genomic_DNA"/>
</dbReference>
<reference evidence="2" key="1">
    <citation type="submission" date="2022-04" db="EMBL/GenBank/DDBJ databases">
        <title>Diverse halophilic archaea isolated from saline environments.</title>
        <authorList>
            <person name="Cui H.-L."/>
        </authorList>
    </citation>
    <scope>NUCLEOTIDE SEQUENCE</scope>
    <source>
        <strain evidence="2">XZYJT40</strain>
    </source>
</reference>
<sequence>MTCKMVILAVRDDEHTHDECIDYMHEEHAPLVNDLPNLQRYTSSLPANPERVDYDYIAQLRFGGPEEMDEAFASEQGQTVQEDAASFLDMEASEMISTVGETVHFEAE</sequence>
<dbReference type="NCBIfam" id="TIGR02118">
    <property type="entry name" value="EthD family reductase"/>
    <property type="match status" value="1"/>
</dbReference>
<feature type="domain" description="EthD" evidence="1">
    <location>
        <begin position="15"/>
        <end position="90"/>
    </location>
</feature>
<dbReference type="InterPro" id="IPR009799">
    <property type="entry name" value="EthD_dom"/>
</dbReference>
<dbReference type="RefSeq" id="WP_248654317.1">
    <property type="nucleotide sequence ID" value="NZ_CP096658.1"/>
</dbReference>
<dbReference type="Pfam" id="PF07110">
    <property type="entry name" value="EthD"/>
    <property type="match status" value="1"/>
</dbReference>
<organism evidence="2 3">
    <name type="scientific">Halorussus gelatinilyticus</name>
    <dbReference type="NCBI Taxonomy" id="2937524"/>
    <lineage>
        <taxon>Archaea</taxon>
        <taxon>Methanobacteriati</taxon>
        <taxon>Methanobacteriota</taxon>
        <taxon>Stenosarchaea group</taxon>
        <taxon>Halobacteria</taxon>
        <taxon>Halobacteriales</taxon>
        <taxon>Haladaptataceae</taxon>
        <taxon>Halorussus</taxon>
    </lineage>
</organism>
<protein>
    <submittedName>
        <fullName evidence="2">EthD family reductase</fullName>
    </submittedName>
</protein>
<keyword evidence="3" id="KW-1185">Reference proteome</keyword>